<name>A0ACC2UV73_9TREE</name>
<accession>A0ACC2UV73</accession>
<evidence type="ECO:0000313" key="2">
    <source>
        <dbReference type="Proteomes" id="UP001230649"/>
    </source>
</evidence>
<gene>
    <name evidence="1" type="ORF">QFC20_007860</name>
</gene>
<reference evidence="1" key="1">
    <citation type="submission" date="2023-04" db="EMBL/GenBank/DDBJ databases">
        <title>Draft Genome sequencing of Naganishia species isolated from polar environments using Oxford Nanopore Technology.</title>
        <authorList>
            <person name="Leo P."/>
            <person name="Venkateswaran K."/>
        </authorList>
    </citation>
    <scope>NUCLEOTIDE SEQUENCE</scope>
    <source>
        <strain evidence="1">MNA-CCFEE 5262</strain>
    </source>
</reference>
<keyword evidence="2" id="KW-1185">Reference proteome</keyword>
<sequence length="1363" mass="148980">MNCPPPSPPMKASGSHHQTRTMHPPKSTVDHQQKQQLLEKLRRTSSSTKTMQRSLFKVPALPPLPMDRTKTAPSNHTSPREQIGTGNVNQVSASTSHHSTTVVIPAIPESKPVEVKRPVAPQLKEKAHQSTHRVSKRVIDTVVNQLSEDEMMPKEFGYTTPEEIELHKRVNKHVNGYLKKACGIPGGVKAYTEAEAATLFSQLEPLDMSTYPEVFEPADTDQLANDEKQLEDFLQSPMPVPPMPLPPPPASLANNQDTAKRERARSVLDWSVKGIVNREKWVITKADLDVIKADVGSLRRAAKQAENPKISSVYSKVPDWQMENPLLTRASIKKMPRFQLRPGESSSTGPETEGVPQSRPLRNTCRSFAEVKKKYGPVPMDVEDEADPPFRLAKTVTVAETCDVAWKLNQEEMKYIQAELKALSTARSTGAAQRLKKCMLSPIWGDSAGTGALGNAQLANNDNLYLSPPIQRILPSNNNGVSTVNVHNAASNESLAVSRMSGFASLPGPASLPEPYPLSTKKKDASSDRRELRTPPPVKLLNLVEPASSGEGPSRYYTCLDSTPTLAAPSSSESGDNPSSSPTTQWYKEKHEGGSYNALLYRDQALEDEGDVGENMKEMLPKFEISSSPAGSEAEKSPQPDKGKAQRNGGGNLLPEFPDSLLQAPDFSDTCEYMSVPRLPPPGFEGRYRDRLRLPTALNELIVGYSEKSPSTMGILERYGGLQSLVYALKWSVTTSSRTDAGSNDVLSPPAEIHETADFPIATAATKPFGCCLLQILDEEPCKDSDIHPRTELVRYHTNSQAGPANIDNAAPSKDLGDSGSKDRVDMPSATKRRKGESAEPYGPPNKMPSSAVQMPRPDEVMPHFGKPADPPVPGVKIPSLSRSELDILANEVTEKAAVLESAKHRSIASGPPLHQKPSLSRYLSGREHQASTSFGILAPREDSDAEIKMILESGDNVDPPPEGEEGSGVKSNANLTLDPPSNTANVQSAVKSVIQSASTLPYLPLVVNNDILNKRPLVSALERLRIQLHGHDSLEVDFLLDARTACVQLPLLSLPSTMDQLLSRATMLAYRFEHLIFIFALYPTEKANRAILPNPWNSATRDAFGKFEGRLKRQLAVKLGSTYQGQFSHTINVYLSDTSMTIAALLRVHIEQAQMPLPPTNLSRWTNEPLEEIAYDWLLNELDSLLSTLAKVYGSGRLIQNLKVPGETAELSGVLGSWKLANIKDTVLRRAAEMEAVQESSEHDDSTGDSSSLPLEVDVDTVGLTPWKGNDDSAICVSGRQLVLTPPMPQESQAYSCDTDFELSIAPDDKQSTGTALDAFYSGEPYLEAFLPYSGMIIDDEDELNLADGSLYDTNKVPKWTC</sequence>
<proteinExistence type="predicted"/>
<evidence type="ECO:0000313" key="1">
    <source>
        <dbReference type="EMBL" id="KAJ9090666.1"/>
    </source>
</evidence>
<protein>
    <submittedName>
        <fullName evidence="1">Uncharacterized protein</fullName>
    </submittedName>
</protein>
<dbReference type="Proteomes" id="UP001230649">
    <property type="component" value="Unassembled WGS sequence"/>
</dbReference>
<organism evidence="1 2">
    <name type="scientific">Naganishia adeliensis</name>
    <dbReference type="NCBI Taxonomy" id="92952"/>
    <lineage>
        <taxon>Eukaryota</taxon>
        <taxon>Fungi</taxon>
        <taxon>Dikarya</taxon>
        <taxon>Basidiomycota</taxon>
        <taxon>Agaricomycotina</taxon>
        <taxon>Tremellomycetes</taxon>
        <taxon>Filobasidiales</taxon>
        <taxon>Filobasidiaceae</taxon>
        <taxon>Naganishia</taxon>
    </lineage>
</organism>
<dbReference type="EMBL" id="JASBWS010000231">
    <property type="protein sequence ID" value="KAJ9090666.1"/>
    <property type="molecule type" value="Genomic_DNA"/>
</dbReference>
<comment type="caution">
    <text evidence="1">The sequence shown here is derived from an EMBL/GenBank/DDBJ whole genome shotgun (WGS) entry which is preliminary data.</text>
</comment>